<dbReference type="GO" id="GO:0005886">
    <property type="term" value="C:plasma membrane"/>
    <property type="evidence" value="ECO:0007669"/>
    <property type="project" value="UniProtKB-SubCell"/>
</dbReference>
<comment type="subcellular location">
    <subcellularLocation>
        <location evidence="2">Cell membrane</location>
        <topology evidence="2">Multi-pass membrane protein</topology>
    </subcellularLocation>
</comment>
<dbReference type="Pfam" id="PF00672">
    <property type="entry name" value="HAMP"/>
    <property type="match status" value="1"/>
</dbReference>
<dbReference type="InterPro" id="IPR001610">
    <property type="entry name" value="PAC"/>
</dbReference>
<evidence type="ECO:0000256" key="9">
    <source>
        <dbReference type="ARBA" id="ARBA00022777"/>
    </source>
</evidence>
<evidence type="ECO:0000256" key="3">
    <source>
        <dbReference type="ARBA" id="ARBA00012438"/>
    </source>
</evidence>
<dbReference type="EMBL" id="CP001124">
    <property type="protein sequence ID" value="ACH38246.1"/>
    <property type="molecule type" value="Genomic_DNA"/>
</dbReference>
<evidence type="ECO:0000256" key="14">
    <source>
        <dbReference type="ARBA" id="ARBA00064003"/>
    </source>
</evidence>
<dbReference type="InterPro" id="IPR036890">
    <property type="entry name" value="HATPase_C_sf"/>
</dbReference>
<dbReference type="Proteomes" id="UP000008825">
    <property type="component" value="Chromosome"/>
</dbReference>
<dbReference type="InterPro" id="IPR029151">
    <property type="entry name" value="Sensor-like_sf"/>
</dbReference>
<dbReference type="SUPFAM" id="SSF103190">
    <property type="entry name" value="Sensory domain-like"/>
    <property type="match status" value="1"/>
</dbReference>
<dbReference type="CDD" id="cd16922">
    <property type="entry name" value="HATPase_EvgS-ArcB-TorS-like"/>
    <property type="match status" value="1"/>
</dbReference>
<dbReference type="CDD" id="cd12914">
    <property type="entry name" value="PDC1_DGC_like"/>
    <property type="match status" value="1"/>
</dbReference>
<dbReference type="PROSITE" id="PS50894">
    <property type="entry name" value="HPT"/>
    <property type="match status" value="1"/>
</dbReference>
<dbReference type="CDD" id="cd06225">
    <property type="entry name" value="HAMP"/>
    <property type="match status" value="1"/>
</dbReference>
<dbReference type="HOGENOM" id="CLU_000445_114_21_7"/>
<organism evidence="25 26">
    <name type="scientific">Citrifermentans bemidjiense (strain ATCC BAA-1014 / DSM 16622 / JCM 12645 / Bem)</name>
    <name type="common">Geobacter bemidjiensis</name>
    <dbReference type="NCBI Taxonomy" id="404380"/>
    <lineage>
        <taxon>Bacteria</taxon>
        <taxon>Pseudomonadati</taxon>
        <taxon>Thermodesulfobacteriota</taxon>
        <taxon>Desulfuromonadia</taxon>
        <taxon>Geobacterales</taxon>
        <taxon>Geobacteraceae</taxon>
        <taxon>Citrifermentans</taxon>
    </lineage>
</organism>
<dbReference type="InterPro" id="IPR036097">
    <property type="entry name" value="HisK_dim/P_sf"/>
</dbReference>
<dbReference type="Gene3D" id="3.30.565.10">
    <property type="entry name" value="Histidine kinase-like ATPase, C-terminal domain"/>
    <property type="match status" value="1"/>
</dbReference>
<dbReference type="SUPFAM" id="SSF52172">
    <property type="entry name" value="CheY-like"/>
    <property type="match status" value="1"/>
</dbReference>
<dbReference type="PROSITE" id="PS50110">
    <property type="entry name" value="RESPONSE_REGULATORY"/>
    <property type="match status" value="1"/>
</dbReference>
<dbReference type="Pfam" id="PF00512">
    <property type="entry name" value="HisKA"/>
    <property type="match status" value="1"/>
</dbReference>
<dbReference type="InterPro" id="IPR001789">
    <property type="entry name" value="Sig_transdc_resp-reg_receiver"/>
</dbReference>
<dbReference type="SMART" id="SM00091">
    <property type="entry name" value="PAS"/>
    <property type="match status" value="3"/>
</dbReference>
<dbReference type="GO" id="GO:0006355">
    <property type="term" value="P:regulation of DNA-templated transcription"/>
    <property type="evidence" value="ECO:0007669"/>
    <property type="project" value="InterPro"/>
</dbReference>
<reference evidence="25 26" key="2">
    <citation type="journal article" date="2010" name="BMC Genomics">
        <title>The genome of Geobacter bemidjiensis, exemplar for the subsurface clade of Geobacter species that predominate in Fe(III)-reducing subsurface environments.</title>
        <authorList>
            <person name="Aklujkar M."/>
            <person name="Young N.D."/>
            <person name="Holmes D."/>
            <person name="Chavan M."/>
            <person name="Risso C."/>
            <person name="Kiss H.E."/>
            <person name="Han C.S."/>
            <person name="Land M.L."/>
            <person name="Lovley D.R."/>
        </authorList>
    </citation>
    <scope>NUCLEOTIDE SEQUENCE [LARGE SCALE GENOMIC DNA]</scope>
    <source>
        <strain evidence="26">ATCC BAA-1014 / DSM 16622 / JCM 12645 / Bem</strain>
    </source>
</reference>
<dbReference type="InterPro" id="IPR035965">
    <property type="entry name" value="PAS-like_dom_sf"/>
</dbReference>
<name>B5EHN6_CITBB</name>
<dbReference type="PRINTS" id="PR00344">
    <property type="entry name" value="BCTRLSENSOR"/>
</dbReference>
<dbReference type="CDD" id="cd00082">
    <property type="entry name" value="HisKA"/>
    <property type="match status" value="1"/>
</dbReference>
<dbReference type="InterPro" id="IPR000014">
    <property type="entry name" value="PAS"/>
</dbReference>
<dbReference type="SUPFAM" id="SSF158472">
    <property type="entry name" value="HAMP domain-like"/>
    <property type="match status" value="1"/>
</dbReference>
<dbReference type="Pfam" id="PF00072">
    <property type="entry name" value="Response_reg"/>
    <property type="match status" value="1"/>
</dbReference>
<evidence type="ECO:0000256" key="15">
    <source>
        <dbReference type="ARBA" id="ARBA00068150"/>
    </source>
</evidence>
<keyword evidence="6" id="KW-0808">Transferase</keyword>
<evidence type="ECO:0000256" key="18">
    <source>
        <dbReference type="SAM" id="Phobius"/>
    </source>
</evidence>
<dbReference type="AlphaFoldDB" id="B5EHN6"/>
<dbReference type="SUPFAM" id="SSF47226">
    <property type="entry name" value="Histidine-containing phosphotransfer domain, HPT domain"/>
    <property type="match status" value="1"/>
</dbReference>
<evidence type="ECO:0000259" key="19">
    <source>
        <dbReference type="PROSITE" id="PS50109"/>
    </source>
</evidence>
<dbReference type="SMART" id="SM00086">
    <property type="entry name" value="PAC"/>
    <property type="match status" value="2"/>
</dbReference>
<keyword evidence="8" id="KW-0547">Nucleotide-binding</keyword>
<evidence type="ECO:0000256" key="8">
    <source>
        <dbReference type="ARBA" id="ARBA00022741"/>
    </source>
</evidence>
<feature type="domain" description="Histidine kinase" evidence="19">
    <location>
        <begin position="638"/>
        <end position="859"/>
    </location>
</feature>
<dbReference type="Gene3D" id="6.10.340.10">
    <property type="match status" value="1"/>
</dbReference>
<feature type="modified residue" description="Phosphohistidine" evidence="16">
    <location>
        <position position="1084"/>
    </location>
</feature>
<dbReference type="PANTHER" id="PTHR45339">
    <property type="entry name" value="HYBRID SIGNAL TRANSDUCTION HISTIDINE KINASE J"/>
    <property type="match status" value="1"/>
</dbReference>
<sequence>MKNLSLTTKMSAMVSLLVALILSLLTLGACWYLEQQFRTTIFGQQFSMVSTIAGEIDARIHSTQKQLEALAGTIKPEVLNEPHKAQEFLQQHPEALAVFDSGLLLFSREGVLLAINPMERDMIGRDYSFREYYQKALQTKKTVISEPFITTQHHGHPTVAVVVPLLDSRGRLYGLIGGMIDLLSDNYLGKLAGVRIGKEGNLYLFNSQRTMIVHPDRARIMKQDIPPGANRLLDRALLGFEGAGDTITSRGVPSLSSFKRLNSTGWILGANFPQREAYAPLREAKTLLAVALFISLCGTVLVTHLFMRRLTSPLLTFIGHVQGMGDQERELEPVAISTGDEIGTLALAFNRMVQELQRQRTAARELRLAIDQAPVTVMITDPQGGIEYVNPNFTKVTGYQPEDALGRDPREIIGTGCYPEEFYEELWGTLRSGKEWHGEIRNKRKSGELYWESVSISPVKSPRGEINNFVGVMEDITQRKRAEEALIRSDEQIRLLLESTAEAIFGIDLMGNCTFANPSCARLLGHADPDQLLGKNMHLLMHHTTSEGKPNPVQECAAYQVLRGGEGVHKDDDVFWRRDGSSFAVEYWSYPQLHDGELVGGVVTFFDISERKRAEAELIRATEAAEAATRAKSEFLANMSHEIRTPMNAALGMLYLLQHTELSETQKSYLEKAQTASGVLLGVINDILDFSKVEAGRMVLETTPFRMAAVLSDLQTVAQATLREKPIEFVTRCGADIPEQLFGDPLRLGQVLLNLASNAIKFTEKGKVEVEVALLAQEQGEVTLRFSVADTGIGMTTEQQESVFTPFTQADSSTTRKYGGTGLGLAISRELVQLMGGRMWVVSEPGRGSTFSFIAHLALPAASGAQAAPGGEGPEPDSDTQPALTGVRVLVVEDNLINQEVARLILEKGGIKVDVARNGAEALSLVHLPQACYRAVLMDVHMPVMDGLEATRRIRLDPALARLPIIAMTASVFSEERRLCLEAGMNDQVSKPIDVPQLFATLRRWIGPMELTVEPDPLQADWHRTGFPEQMPGLDLKRALRTLEGTPQLMRLLARFRLENEPLMAQLGEAAAKGELQLAKRLIHTVKGSGGNLGATRLCSAAASLEMALNGDDASLLHQTLENFHEKLHEVLDSIRLLEEQYGGAVGTASGGGETIKVCAQDLEHVAALARALKRLLEDQNMNALGLWEEMRPLVTGELADRLEATLQSLDFGDAGTILRDIMQNLEIS</sequence>
<dbReference type="Pfam" id="PF00989">
    <property type="entry name" value="PAS"/>
    <property type="match status" value="1"/>
</dbReference>
<dbReference type="CDD" id="cd12912">
    <property type="entry name" value="PDC2_MCP_like"/>
    <property type="match status" value="1"/>
</dbReference>
<evidence type="ECO:0000259" key="22">
    <source>
        <dbReference type="PROSITE" id="PS50113"/>
    </source>
</evidence>
<dbReference type="PROSITE" id="PS50112">
    <property type="entry name" value="PAS"/>
    <property type="match status" value="2"/>
</dbReference>
<dbReference type="SUPFAM" id="SSF55785">
    <property type="entry name" value="PYP-like sensor domain (PAS domain)"/>
    <property type="match status" value="2"/>
</dbReference>
<dbReference type="Pfam" id="PF02518">
    <property type="entry name" value="HATPase_c"/>
    <property type="match status" value="1"/>
</dbReference>
<keyword evidence="26" id="KW-1185">Reference proteome</keyword>
<evidence type="ECO:0000259" key="21">
    <source>
        <dbReference type="PROSITE" id="PS50112"/>
    </source>
</evidence>
<dbReference type="PANTHER" id="PTHR45339:SF1">
    <property type="entry name" value="HYBRID SIGNAL TRANSDUCTION HISTIDINE KINASE J"/>
    <property type="match status" value="1"/>
</dbReference>
<comment type="catalytic activity">
    <reaction evidence="1">
        <text>ATP + protein L-histidine = ADP + protein N-phospho-L-histidine.</text>
        <dbReference type="EC" id="2.7.13.3"/>
    </reaction>
</comment>
<evidence type="ECO:0000256" key="6">
    <source>
        <dbReference type="ARBA" id="ARBA00022679"/>
    </source>
</evidence>
<dbReference type="FunFam" id="1.10.287.130:FF:000002">
    <property type="entry name" value="Two-component osmosensing histidine kinase"/>
    <property type="match status" value="1"/>
</dbReference>
<keyword evidence="12" id="KW-0902">Two-component regulatory system</keyword>
<dbReference type="STRING" id="404380.Gbem_1227"/>
<dbReference type="PROSITE" id="PS50885">
    <property type="entry name" value="HAMP"/>
    <property type="match status" value="1"/>
</dbReference>
<feature type="domain" description="PAC" evidence="22">
    <location>
        <begin position="569"/>
        <end position="620"/>
    </location>
</feature>
<gene>
    <name evidence="25" type="ordered locus">Gbem_1227</name>
</gene>
<feature type="domain" description="Response regulatory" evidence="20">
    <location>
        <begin position="888"/>
        <end position="1006"/>
    </location>
</feature>
<dbReference type="InterPro" id="IPR008207">
    <property type="entry name" value="Sig_transdc_His_kin_Hpt_dom"/>
</dbReference>
<evidence type="ECO:0000313" key="26">
    <source>
        <dbReference type="Proteomes" id="UP000008825"/>
    </source>
</evidence>
<dbReference type="eggNOG" id="COG5002">
    <property type="taxonomic scope" value="Bacteria"/>
</dbReference>
<feature type="domain" description="HPt" evidence="24">
    <location>
        <begin position="1045"/>
        <end position="1145"/>
    </location>
</feature>
<evidence type="ECO:0000256" key="5">
    <source>
        <dbReference type="ARBA" id="ARBA00022553"/>
    </source>
</evidence>
<dbReference type="Gene3D" id="1.20.120.160">
    <property type="entry name" value="HPT domain"/>
    <property type="match status" value="1"/>
</dbReference>
<dbReference type="InterPro" id="IPR003660">
    <property type="entry name" value="HAMP_dom"/>
</dbReference>
<feature type="modified residue" description="4-aspartylphosphate" evidence="17">
    <location>
        <position position="939"/>
    </location>
</feature>
<dbReference type="InterPro" id="IPR004358">
    <property type="entry name" value="Sig_transdc_His_kin-like_C"/>
</dbReference>
<dbReference type="InterPro" id="IPR011006">
    <property type="entry name" value="CheY-like_superfamily"/>
</dbReference>
<evidence type="ECO:0000259" key="20">
    <source>
        <dbReference type="PROSITE" id="PS50110"/>
    </source>
</evidence>
<evidence type="ECO:0000256" key="1">
    <source>
        <dbReference type="ARBA" id="ARBA00000085"/>
    </source>
</evidence>
<dbReference type="Gene3D" id="3.40.50.2300">
    <property type="match status" value="1"/>
</dbReference>
<evidence type="ECO:0000259" key="24">
    <source>
        <dbReference type="PROSITE" id="PS50894"/>
    </source>
</evidence>
<evidence type="ECO:0000256" key="13">
    <source>
        <dbReference type="ARBA" id="ARBA00023136"/>
    </source>
</evidence>
<dbReference type="SMART" id="SM00304">
    <property type="entry name" value="HAMP"/>
    <property type="match status" value="1"/>
</dbReference>
<dbReference type="InterPro" id="IPR003661">
    <property type="entry name" value="HisK_dim/P_dom"/>
</dbReference>
<keyword evidence="10" id="KW-0067">ATP-binding</keyword>
<feature type="domain" description="PAS" evidence="21">
    <location>
        <begin position="362"/>
        <end position="407"/>
    </location>
</feature>
<dbReference type="FunFam" id="3.30.565.10:FF:000010">
    <property type="entry name" value="Sensor histidine kinase RcsC"/>
    <property type="match status" value="1"/>
</dbReference>
<proteinExistence type="predicted"/>
<dbReference type="SMART" id="SM00388">
    <property type="entry name" value="HisKA"/>
    <property type="match status" value="1"/>
</dbReference>
<evidence type="ECO:0000256" key="4">
    <source>
        <dbReference type="ARBA" id="ARBA00022475"/>
    </source>
</evidence>
<dbReference type="InterPro" id="IPR036641">
    <property type="entry name" value="HPT_dom_sf"/>
</dbReference>
<dbReference type="RefSeq" id="WP_012529657.1">
    <property type="nucleotide sequence ID" value="NC_011146.1"/>
</dbReference>
<dbReference type="Pfam" id="PF13426">
    <property type="entry name" value="PAS_9"/>
    <property type="match status" value="1"/>
</dbReference>
<dbReference type="PROSITE" id="PS50109">
    <property type="entry name" value="HIS_KIN"/>
    <property type="match status" value="1"/>
</dbReference>
<feature type="transmembrane region" description="Helical" evidence="18">
    <location>
        <begin position="287"/>
        <end position="307"/>
    </location>
</feature>
<accession>B5EHN6</accession>
<feature type="domain" description="PAS" evidence="21">
    <location>
        <begin position="489"/>
        <end position="530"/>
    </location>
</feature>
<dbReference type="Gene3D" id="1.10.287.130">
    <property type="match status" value="1"/>
</dbReference>
<dbReference type="Gene3D" id="3.30.450.20">
    <property type="entry name" value="PAS domain"/>
    <property type="match status" value="3"/>
</dbReference>
<evidence type="ECO:0000256" key="11">
    <source>
        <dbReference type="ARBA" id="ARBA00022989"/>
    </source>
</evidence>
<keyword evidence="13 18" id="KW-0472">Membrane</keyword>
<dbReference type="CDD" id="cd00088">
    <property type="entry name" value="HPT"/>
    <property type="match status" value="1"/>
</dbReference>
<dbReference type="PROSITE" id="PS51257">
    <property type="entry name" value="PROKAR_LIPOPROTEIN"/>
    <property type="match status" value="1"/>
</dbReference>
<dbReference type="InterPro" id="IPR005467">
    <property type="entry name" value="His_kinase_dom"/>
</dbReference>
<dbReference type="Pfam" id="PF02743">
    <property type="entry name" value="dCache_1"/>
    <property type="match status" value="1"/>
</dbReference>
<dbReference type="NCBIfam" id="TIGR00229">
    <property type="entry name" value="sensory_box"/>
    <property type="match status" value="2"/>
</dbReference>
<keyword evidence="11 18" id="KW-1133">Transmembrane helix</keyword>
<dbReference type="PROSITE" id="PS50113">
    <property type="entry name" value="PAC"/>
    <property type="match status" value="2"/>
</dbReference>
<keyword evidence="4" id="KW-1003">Cell membrane</keyword>
<dbReference type="SMART" id="SM00448">
    <property type="entry name" value="REC"/>
    <property type="match status" value="1"/>
</dbReference>
<dbReference type="SUPFAM" id="SSF55874">
    <property type="entry name" value="ATPase domain of HSP90 chaperone/DNA topoisomerase II/histidine kinase"/>
    <property type="match status" value="1"/>
</dbReference>
<evidence type="ECO:0000256" key="12">
    <source>
        <dbReference type="ARBA" id="ARBA00023012"/>
    </source>
</evidence>
<dbReference type="InterPro" id="IPR003594">
    <property type="entry name" value="HATPase_dom"/>
</dbReference>
<evidence type="ECO:0000256" key="17">
    <source>
        <dbReference type="PROSITE-ProRule" id="PRU00169"/>
    </source>
</evidence>
<dbReference type="GO" id="GO:0005524">
    <property type="term" value="F:ATP binding"/>
    <property type="evidence" value="ECO:0007669"/>
    <property type="project" value="UniProtKB-KW"/>
</dbReference>
<keyword evidence="9 25" id="KW-0418">Kinase</keyword>
<dbReference type="InterPro" id="IPR013767">
    <property type="entry name" value="PAS_fold"/>
</dbReference>
<keyword evidence="7 18" id="KW-0812">Transmembrane</keyword>
<evidence type="ECO:0000313" key="25">
    <source>
        <dbReference type="EMBL" id="ACH38246.1"/>
    </source>
</evidence>
<evidence type="ECO:0000256" key="7">
    <source>
        <dbReference type="ARBA" id="ARBA00022692"/>
    </source>
</evidence>
<reference evidence="25 26" key="1">
    <citation type="submission" date="2008-07" db="EMBL/GenBank/DDBJ databases">
        <title>Complete sequence of Geobacter bemidjiensis BEM.</title>
        <authorList>
            <consortium name="US DOE Joint Genome Institute"/>
            <person name="Lucas S."/>
            <person name="Copeland A."/>
            <person name="Lapidus A."/>
            <person name="Glavina del Rio T."/>
            <person name="Dalin E."/>
            <person name="Tice H."/>
            <person name="Bruce D."/>
            <person name="Goodwin L."/>
            <person name="Pitluck S."/>
            <person name="Kiss H."/>
            <person name="Brettin T."/>
            <person name="Detter J.C."/>
            <person name="Han C."/>
            <person name="Kuske C.R."/>
            <person name="Schmutz J."/>
            <person name="Larimer F."/>
            <person name="Land M."/>
            <person name="Hauser L."/>
            <person name="Kyrpides N."/>
            <person name="Lykidis A."/>
            <person name="Lovley D."/>
            <person name="Richardson P."/>
        </authorList>
    </citation>
    <scope>NUCLEOTIDE SEQUENCE [LARGE SCALE GENOMIC DNA]</scope>
    <source>
        <strain evidence="26">ATCC BAA-1014 / DSM 16622 / JCM 12645 / Bem</strain>
    </source>
</reference>
<dbReference type="OrthoDB" id="9758705at2"/>
<evidence type="ECO:0000256" key="16">
    <source>
        <dbReference type="PROSITE-ProRule" id="PRU00110"/>
    </source>
</evidence>
<dbReference type="InterPro" id="IPR033479">
    <property type="entry name" value="dCache_1"/>
</dbReference>
<dbReference type="SMART" id="SM00387">
    <property type="entry name" value="HATPase_c"/>
    <property type="match status" value="1"/>
</dbReference>
<dbReference type="CDD" id="cd00130">
    <property type="entry name" value="PAS"/>
    <property type="match status" value="2"/>
</dbReference>
<feature type="domain" description="HAMP" evidence="23">
    <location>
        <begin position="308"/>
        <end position="361"/>
    </location>
</feature>
<dbReference type="KEGG" id="gbm:Gbem_1227"/>
<evidence type="ECO:0000256" key="10">
    <source>
        <dbReference type="ARBA" id="ARBA00022840"/>
    </source>
</evidence>
<protein>
    <recommendedName>
        <fullName evidence="15">Sensory/regulatory protein RpfC</fullName>
        <ecNumber evidence="3">2.7.13.3</ecNumber>
    </recommendedName>
</protein>
<evidence type="ECO:0000259" key="23">
    <source>
        <dbReference type="PROSITE" id="PS50885"/>
    </source>
</evidence>
<evidence type="ECO:0000256" key="2">
    <source>
        <dbReference type="ARBA" id="ARBA00004651"/>
    </source>
</evidence>
<feature type="domain" description="PAC" evidence="22">
    <location>
        <begin position="436"/>
        <end position="488"/>
    </location>
</feature>
<keyword evidence="5 17" id="KW-0597">Phosphoprotein</keyword>
<dbReference type="GO" id="GO:0000155">
    <property type="term" value="F:phosphorelay sensor kinase activity"/>
    <property type="evidence" value="ECO:0007669"/>
    <property type="project" value="InterPro"/>
</dbReference>
<dbReference type="EC" id="2.7.13.3" evidence="3"/>
<comment type="subunit">
    <text evidence="14">At low DSF concentrations, interacts with RpfF.</text>
</comment>
<dbReference type="SUPFAM" id="SSF47384">
    <property type="entry name" value="Homodimeric domain of signal transducing histidine kinase"/>
    <property type="match status" value="1"/>
</dbReference>
<dbReference type="eggNOG" id="COG0642">
    <property type="taxonomic scope" value="Bacteria"/>
</dbReference>
<dbReference type="eggNOG" id="COG2770">
    <property type="taxonomic scope" value="Bacteria"/>
</dbReference>
<dbReference type="InterPro" id="IPR000700">
    <property type="entry name" value="PAS-assoc_C"/>
</dbReference>
<dbReference type="CDD" id="cd17546">
    <property type="entry name" value="REC_hyHK_CKI1_RcsC-like"/>
    <property type="match status" value="1"/>
</dbReference>
<dbReference type="Pfam" id="PF01627">
    <property type="entry name" value="Hpt"/>
    <property type="match status" value="1"/>
</dbReference>